<dbReference type="InterPro" id="IPR010105">
    <property type="entry name" value="TonB_sidphr_rcpt"/>
</dbReference>
<evidence type="ECO:0000256" key="14">
    <source>
        <dbReference type="PROSITE-ProRule" id="PRU01360"/>
    </source>
</evidence>
<dbReference type="Pfam" id="PF00593">
    <property type="entry name" value="TonB_dep_Rec_b-barrel"/>
    <property type="match status" value="1"/>
</dbReference>
<dbReference type="PANTHER" id="PTHR32552">
    <property type="entry name" value="FERRICHROME IRON RECEPTOR-RELATED"/>
    <property type="match status" value="1"/>
</dbReference>
<comment type="similarity">
    <text evidence="2 14 15">Belongs to the TonB-dependent receptor family.</text>
</comment>
<keyword evidence="6 14" id="KW-0812">Transmembrane</keyword>
<evidence type="ECO:0000256" key="4">
    <source>
        <dbReference type="ARBA" id="ARBA00022452"/>
    </source>
</evidence>
<evidence type="ECO:0000313" key="20">
    <source>
        <dbReference type="Proteomes" id="UP001597480"/>
    </source>
</evidence>
<feature type="domain" description="TonB-dependent receptor-like beta-barrel" evidence="17">
    <location>
        <begin position="366"/>
        <end position="782"/>
    </location>
</feature>
<evidence type="ECO:0000256" key="2">
    <source>
        <dbReference type="ARBA" id="ARBA00009810"/>
    </source>
</evidence>
<protein>
    <submittedName>
        <fullName evidence="19">TonB-dependent siderophore receptor</fullName>
    </submittedName>
</protein>
<name>A0ABW5NUS2_9FLAO</name>
<dbReference type="EMBL" id="JBHUMD010000007">
    <property type="protein sequence ID" value="MFD2601597.1"/>
    <property type="molecule type" value="Genomic_DNA"/>
</dbReference>
<evidence type="ECO:0000259" key="18">
    <source>
        <dbReference type="Pfam" id="PF07715"/>
    </source>
</evidence>
<comment type="subcellular location">
    <subcellularLocation>
        <location evidence="1 14">Cell outer membrane</location>
        <topology evidence="1 14">Multi-pass membrane protein</topology>
    </subcellularLocation>
</comment>
<dbReference type="SUPFAM" id="SSF49452">
    <property type="entry name" value="Starch-binding domain-like"/>
    <property type="match status" value="1"/>
</dbReference>
<dbReference type="InterPro" id="IPR012910">
    <property type="entry name" value="Plug_dom"/>
</dbReference>
<keyword evidence="13 14" id="KW-0998">Cell outer membrane</keyword>
<proteinExistence type="inferred from homology"/>
<dbReference type="Gene3D" id="2.60.40.1120">
    <property type="entry name" value="Carboxypeptidase-like, regulatory domain"/>
    <property type="match status" value="1"/>
</dbReference>
<comment type="caution">
    <text evidence="19">The sequence shown here is derived from an EMBL/GenBank/DDBJ whole genome shotgun (WGS) entry which is preliminary data.</text>
</comment>
<evidence type="ECO:0000256" key="15">
    <source>
        <dbReference type="RuleBase" id="RU003357"/>
    </source>
</evidence>
<dbReference type="SUPFAM" id="SSF56935">
    <property type="entry name" value="Porins"/>
    <property type="match status" value="1"/>
</dbReference>
<feature type="domain" description="TonB-dependent receptor plug" evidence="18">
    <location>
        <begin position="139"/>
        <end position="231"/>
    </location>
</feature>
<evidence type="ECO:0000256" key="3">
    <source>
        <dbReference type="ARBA" id="ARBA00022448"/>
    </source>
</evidence>
<keyword evidence="3 14" id="KW-0813">Transport</keyword>
<evidence type="ECO:0000256" key="9">
    <source>
        <dbReference type="ARBA" id="ARBA00023065"/>
    </source>
</evidence>
<evidence type="ECO:0000256" key="11">
    <source>
        <dbReference type="ARBA" id="ARBA00023136"/>
    </source>
</evidence>
<evidence type="ECO:0000256" key="8">
    <source>
        <dbReference type="ARBA" id="ARBA00023004"/>
    </source>
</evidence>
<feature type="chain" id="PRO_5047148566" evidence="16">
    <location>
        <begin position="23"/>
        <end position="810"/>
    </location>
</feature>
<dbReference type="InterPro" id="IPR000531">
    <property type="entry name" value="Beta-barrel_TonB"/>
</dbReference>
<dbReference type="NCBIfam" id="TIGR01783">
    <property type="entry name" value="TonB-siderophor"/>
    <property type="match status" value="1"/>
</dbReference>
<keyword evidence="8" id="KW-0408">Iron</keyword>
<keyword evidence="4 14" id="KW-1134">Transmembrane beta strand</keyword>
<dbReference type="Pfam" id="PF07715">
    <property type="entry name" value="Plug"/>
    <property type="match status" value="1"/>
</dbReference>
<evidence type="ECO:0000256" key="16">
    <source>
        <dbReference type="SAM" id="SignalP"/>
    </source>
</evidence>
<evidence type="ECO:0000256" key="6">
    <source>
        <dbReference type="ARBA" id="ARBA00022692"/>
    </source>
</evidence>
<keyword evidence="9" id="KW-0406">Ion transport</keyword>
<keyword evidence="10 15" id="KW-0798">TonB box</keyword>
<sequence length="810" mass="88930">MNTITFKKVLFFLMTFVTITMAAQEKGKINGTISLSGNTPAENISVALKGTAYSAVTGANGQYEIRNIKPGTYTLRVSAVGISNVETSVTVAAGENVKKDFTLTESQEQLNEVVISGNVNRYSKKESVTVSRLPLKNLENAQVYNVVTKELMTDQLVTNQDDAIKNIPGVYQLWGSTGRAGDGGSYFASRGFVTQALVRNGVAGTVIANNDAANIESIEAIKGPSATLFGSILTSYGGLINRVTKKPHETFGGEVTYQTGSFGFNRATIDVNTPVSEDKKALFRLNASTTKSQTFQDYGMNKSFFFAPSFTYKFSDKLTATIEGEFFNQDATGMHLIYLDWTATPSQIGITNAKDLKYDFKRSLNGSDFITQTKSRNIFATVDYKISDSWKSQSVITSANNEAEGPGVWLYLLNTTQMSRNAWGFQGSSNAIEFQQNFIGDFSIGKMRNRVVIGGDIYHTKGYTNITYLPSGGYLFDIVDYNGTIPNYNAFNQNNVQAQLDQSTNVYNSGTNLSTHSVYVSDVLNITPSLLISAGVRFDNFENRGSYSAVTNTTSGGFSQNAFSPKFGIVYQIIEEQVSVFGNYQNSFKNVLNPNQGSTQPNVNTDTFKPEHANQIEVGVKLNAFKNKLNANISYYNIKVEDIVRTNALNPNSSIQDGTQKSEGFELEINANPIPGLNIVAGYAYNDSRLEKTEANVNGLRPTTAGPQSLANLWISYKLPVETIDGLGIGFGGNYADETLIYNQYVSTGARETFKLPSYTVLNASLFYDKPKYRVSLKVNNLTDELYFNGYTTINVQAPRTFMGGVTYKF</sequence>
<dbReference type="InterPro" id="IPR036942">
    <property type="entry name" value="Beta-barrel_TonB_sf"/>
</dbReference>
<dbReference type="Pfam" id="PF13715">
    <property type="entry name" value="CarbopepD_reg_2"/>
    <property type="match status" value="1"/>
</dbReference>
<evidence type="ECO:0000256" key="7">
    <source>
        <dbReference type="ARBA" id="ARBA00022729"/>
    </source>
</evidence>
<dbReference type="PROSITE" id="PS52016">
    <property type="entry name" value="TONB_DEPENDENT_REC_3"/>
    <property type="match status" value="1"/>
</dbReference>
<dbReference type="PANTHER" id="PTHR32552:SF68">
    <property type="entry name" value="FERRICHROME OUTER MEMBRANE TRANSPORTER_PHAGE RECEPTOR"/>
    <property type="match status" value="1"/>
</dbReference>
<dbReference type="RefSeq" id="WP_379820153.1">
    <property type="nucleotide sequence ID" value="NZ_JBHUMD010000007.1"/>
</dbReference>
<keyword evidence="7 16" id="KW-0732">Signal</keyword>
<evidence type="ECO:0000256" key="13">
    <source>
        <dbReference type="ARBA" id="ARBA00023237"/>
    </source>
</evidence>
<dbReference type="Proteomes" id="UP001597480">
    <property type="component" value="Unassembled WGS sequence"/>
</dbReference>
<keyword evidence="11 14" id="KW-0472">Membrane</keyword>
<keyword evidence="5" id="KW-0410">Iron transport</keyword>
<keyword evidence="20" id="KW-1185">Reference proteome</keyword>
<dbReference type="InterPro" id="IPR013784">
    <property type="entry name" value="Carb-bd-like_fold"/>
</dbReference>
<dbReference type="InterPro" id="IPR039426">
    <property type="entry name" value="TonB-dep_rcpt-like"/>
</dbReference>
<dbReference type="Gene3D" id="2.170.130.10">
    <property type="entry name" value="TonB-dependent receptor, plug domain"/>
    <property type="match status" value="1"/>
</dbReference>
<dbReference type="CDD" id="cd01347">
    <property type="entry name" value="ligand_gated_channel"/>
    <property type="match status" value="1"/>
</dbReference>
<keyword evidence="12 19" id="KW-0675">Receptor</keyword>
<organism evidence="19 20">
    <name type="scientific">Flavobacterium suzhouense</name>
    <dbReference type="NCBI Taxonomy" id="1529638"/>
    <lineage>
        <taxon>Bacteria</taxon>
        <taxon>Pseudomonadati</taxon>
        <taxon>Bacteroidota</taxon>
        <taxon>Flavobacteriia</taxon>
        <taxon>Flavobacteriales</taxon>
        <taxon>Flavobacteriaceae</taxon>
        <taxon>Flavobacterium</taxon>
    </lineage>
</organism>
<dbReference type="Gene3D" id="2.40.170.20">
    <property type="entry name" value="TonB-dependent receptor, beta-barrel domain"/>
    <property type="match status" value="1"/>
</dbReference>
<evidence type="ECO:0000259" key="17">
    <source>
        <dbReference type="Pfam" id="PF00593"/>
    </source>
</evidence>
<evidence type="ECO:0000256" key="10">
    <source>
        <dbReference type="ARBA" id="ARBA00023077"/>
    </source>
</evidence>
<evidence type="ECO:0000313" key="19">
    <source>
        <dbReference type="EMBL" id="MFD2601597.1"/>
    </source>
</evidence>
<evidence type="ECO:0000256" key="12">
    <source>
        <dbReference type="ARBA" id="ARBA00023170"/>
    </source>
</evidence>
<reference evidence="20" key="1">
    <citation type="journal article" date="2019" name="Int. J. Syst. Evol. Microbiol.">
        <title>The Global Catalogue of Microorganisms (GCM) 10K type strain sequencing project: providing services to taxonomists for standard genome sequencing and annotation.</title>
        <authorList>
            <consortium name="The Broad Institute Genomics Platform"/>
            <consortium name="The Broad Institute Genome Sequencing Center for Infectious Disease"/>
            <person name="Wu L."/>
            <person name="Ma J."/>
        </authorList>
    </citation>
    <scope>NUCLEOTIDE SEQUENCE [LARGE SCALE GENOMIC DNA]</scope>
    <source>
        <strain evidence="20">KCTC 42107</strain>
    </source>
</reference>
<feature type="signal peptide" evidence="16">
    <location>
        <begin position="1"/>
        <end position="22"/>
    </location>
</feature>
<evidence type="ECO:0000256" key="1">
    <source>
        <dbReference type="ARBA" id="ARBA00004571"/>
    </source>
</evidence>
<accession>A0ABW5NUS2</accession>
<dbReference type="InterPro" id="IPR037066">
    <property type="entry name" value="Plug_dom_sf"/>
</dbReference>
<gene>
    <name evidence="19" type="ORF">ACFSR3_05975</name>
</gene>
<evidence type="ECO:0000256" key="5">
    <source>
        <dbReference type="ARBA" id="ARBA00022496"/>
    </source>
</evidence>